<keyword evidence="2" id="KW-0812">Transmembrane</keyword>
<gene>
    <name evidence="3" type="ORF">GCM10009843_08670</name>
</gene>
<keyword evidence="2" id="KW-0472">Membrane</keyword>
<dbReference type="EMBL" id="BAAAQQ010000002">
    <property type="protein sequence ID" value="GAA2117560.1"/>
    <property type="molecule type" value="Genomic_DNA"/>
</dbReference>
<comment type="caution">
    <text evidence="3">The sequence shown here is derived from an EMBL/GenBank/DDBJ whole genome shotgun (WGS) entry which is preliminary data.</text>
</comment>
<dbReference type="Proteomes" id="UP001500575">
    <property type="component" value="Unassembled WGS sequence"/>
</dbReference>
<feature type="transmembrane region" description="Helical" evidence="2">
    <location>
        <begin position="130"/>
        <end position="152"/>
    </location>
</feature>
<name>A0ABP5JI93_9ACTN</name>
<feature type="transmembrane region" description="Helical" evidence="2">
    <location>
        <begin position="26"/>
        <end position="44"/>
    </location>
</feature>
<feature type="transmembrane region" description="Helical" evidence="2">
    <location>
        <begin position="92"/>
        <end position="109"/>
    </location>
</feature>
<evidence type="ECO:0000256" key="1">
    <source>
        <dbReference type="SAM" id="MobiDB-lite"/>
    </source>
</evidence>
<keyword evidence="4" id="KW-1185">Reference proteome</keyword>
<dbReference type="InterPro" id="IPR021215">
    <property type="entry name" value="DUF2752"/>
</dbReference>
<feature type="region of interest" description="Disordered" evidence="1">
    <location>
        <begin position="1"/>
        <end position="21"/>
    </location>
</feature>
<reference evidence="4" key="1">
    <citation type="journal article" date="2019" name="Int. J. Syst. Evol. Microbiol.">
        <title>The Global Catalogue of Microorganisms (GCM) 10K type strain sequencing project: providing services to taxonomists for standard genome sequencing and annotation.</title>
        <authorList>
            <consortium name="The Broad Institute Genomics Platform"/>
            <consortium name="The Broad Institute Genome Sequencing Center for Infectious Disease"/>
            <person name="Wu L."/>
            <person name="Ma J."/>
        </authorList>
    </citation>
    <scope>NUCLEOTIDE SEQUENCE [LARGE SCALE GENOMIC DNA]</scope>
    <source>
        <strain evidence="4">JCM 16021</strain>
    </source>
</reference>
<proteinExistence type="predicted"/>
<evidence type="ECO:0000313" key="4">
    <source>
        <dbReference type="Proteomes" id="UP001500575"/>
    </source>
</evidence>
<evidence type="ECO:0000313" key="3">
    <source>
        <dbReference type="EMBL" id="GAA2117560.1"/>
    </source>
</evidence>
<sequence>MPPMAHMTGQAPPQPPVRDRSRAGRLATPLLSAGLVGALTLALHHRDPHVQGSWGACPTKLLTGLDCPGCGGLRAVNDLTHLDLAGAASSNLLFVLAIPLVLGVWIAWVRRSWRGEGRLLPVAHPQRWAVALLVVATAFAVVRNLPVGGWLAA</sequence>
<accession>A0ABP5JI93</accession>
<evidence type="ECO:0000256" key="2">
    <source>
        <dbReference type="SAM" id="Phobius"/>
    </source>
</evidence>
<keyword evidence="2" id="KW-1133">Transmembrane helix</keyword>
<dbReference type="Pfam" id="PF10825">
    <property type="entry name" value="DUF2752"/>
    <property type="match status" value="1"/>
</dbReference>
<protein>
    <submittedName>
        <fullName evidence="3">DUF2752 domain-containing protein</fullName>
    </submittedName>
</protein>
<organism evidence="3 4">
    <name type="scientific">Nocardioides bigeumensis</name>
    <dbReference type="NCBI Taxonomy" id="433657"/>
    <lineage>
        <taxon>Bacteria</taxon>
        <taxon>Bacillati</taxon>
        <taxon>Actinomycetota</taxon>
        <taxon>Actinomycetes</taxon>
        <taxon>Propionibacteriales</taxon>
        <taxon>Nocardioidaceae</taxon>
        <taxon>Nocardioides</taxon>
    </lineage>
</organism>